<evidence type="ECO:0000256" key="1">
    <source>
        <dbReference type="ARBA" id="ARBA00009861"/>
    </source>
</evidence>
<dbReference type="Gramene" id="Manes.14G156901.1.v8.1">
    <property type="protein sequence ID" value="Manes.14G156901.1.v8.1.CDS.1"/>
    <property type="gene ID" value="Manes.14G156901.v8.1"/>
</dbReference>
<dbReference type="PANTHER" id="PTHR31623">
    <property type="entry name" value="F21J9.9"/>
    <property type="match status" value="1"/>
</dbReference>
<dbReference type="InterPro" id="IPR023213">
    <property type="entry name" value="CAT-like_dom_sf"/>
</dbReference>
<dbReference type="EMBL" id="KV451136">
    <property type="protein sequence ID" value="OAY21343.1"/>
    <property type="molecule type" value="Genomic_DNA"/>
</dbReference>
<keyword evidence="3" id="KW-0012">Acyltransferase</keyword>
<dbReference type="OMA" id="VYTFSSW"/>
<dbReference type="PANTHER" id="PTHR31623:SF79">
    <property type="entry name" value="SALUTARIDINOL 7-O-ACETYLTRANSFERASE"/>
    <property type="match status" value="1"/>
</dbReference>
<evidence type="ECO:0000256" key="3">
    <source>
        <dbReference type="ARBA" id="ARBA00023315"/>
    </source>
</evidence>
<evidence type="ECO:0000313" key="4">
    <source>
        <dbReference type="EMBL" id="OAY21343.1"/>
    </source>
</evidence>
<keyword evidence="2" id="KW-0808">Transferase</keyword>
<organism evidence="4">
    <name type="scientific">Manihot esculenta</name>
    <name type="common">Cassava</name>
    <name type="synonym">Jatropha manihot</name>
    <dbReference type="NCBI Taxonomy" id="3983"/>
    <lineage>
        <taxon>Eukaryota</taxon>
        <taxon>Viridiplantae</taxon>
        <taxon>Streptophyta</taxon>
        <taxon>Embryophyta</taxon>
        <taxon>Tracheophyta</taxon>
        <taxon>Spermatophyta</taxon>
        <taxon>Magnoliopsida</taxon>
        <taxon>eudicotyledons</taxon>
        <taxon>Gunneridae</taxon>
        <taxon>Pentapetalae</taxon>
        <taxon>rosids</taxon>
        <taxon>fabids</taxon>
        <taxon>Malpighiales</taxon>
        <taxon>Euphorbiaceae</taxon>
        <taxon>Crotonoideae</taxon>
        <taxon>Manihoteae</taxon>
        <taxon>Manihot</taxon>
    </lineage>
</organism>
<reference evidence="4" key="1">
    <citation type="submission" date="2016-02" db="EMBL/GenBank/DDBJ databases">
        <title>WGS assembly of Manihot esculenta.</title>
        <authorList>
            <person name="Bredeson J.V."/>
            <person name="Prochnik S.E."/>
            <person name="Lyons J.B."/>
            <person name="Schmutz J."/>
            <person name="Grimwood J."/>
            <person name="Vrebalov J."/>
            <person name="Bart R.S."/>
            <person name="Amuge T."/>
            <person name="Ferguson M.E."/>
            <person name="Green R."/>
            <person name="Putnam N."/>
            <person name="Stites J."/>
            <person name="Rounsley S."/>
            <person name="Rokhsar D.S."/>
        </authorList>
    </citation>
    <scope>NUCLEOTIDE SEQUENCE [LARGE SCALE GENOMIC DNA]</scope>
    <source>
        <tissue evidence="4">Leaf</tissue>
    </source>
</reference>
<dbReference type="OrthoDB" id="671439at2759"/>
<dbReference type="Pfam" id="PF02458">
    <property type="entry name" value="Transferase"/>
    <property type="match status" value="1"/>
</dbReference>
<name>A0A199UA54_MANES</name>
<proteinExistence type="inferred from homology"/>
<protein>
    <submittedName>
        <fullName evidence="4">Uncharacterized protein</fullName>
    </submittedName>
</protein>
<evidence type="ECO:0000256" key="2">
    <source>
        <dbReference type="ARBA" id="ARBA00022679"/>
    </source>
</evidence>
<dbReference type="Gene3D" id="3.30.559.10">
    <property type="entry name" value="Chloramphenicol acetyltransferase-like domain"/>
    <property type="match status" value="2"/>
</dbReference>
<dbReference type="AlphaFoldDB" id="A0A199UA54"/>
<dbReference type="GO" id="GO:0016746">
    <property type="term" value="F:acyltransferase activity"/>
    <property type="evidence" value="ECO:0007669"/>
    <property type="project" value="UniProtKB-KW"/>
</dbReference>
<accession>A0A199UA54</accession>
<gene>
    <name evidence="4" type="ORF">MANES_S095800</name>
</gene>
<sequence>MAMKVQIISRETIKPASPTPDHLRNFKICLLDELAPPSYVPILLFYSSADFDTNMNCNSLSDKLKKSLSETLVRFYPLCGKLKGNLFVECNDEGALFVEAKVNISASEIVKNPETEMLYQLFPFDPYKVRPNGDGEKAEAVVTGVQVNVFECGSVGIGLCVSHKVADGATMATFLSAWSATASGIDEMLAPNLDSAVLFPPKGIDIIKQSDMIRNEKVVTKRFEFDGKNLANLKAKIANGNPTRVEAVTALIWKSAMETARVNSGKEKLPASIATHLVNIRERTAPPLPRHSLGNLWRLSLAPYLDAKEEVKLNELVGLLRKAIQRIDGDYVSKLQGANGLAKAIEPLQELRQLALGGKGVEVYTFSSWARFPLYEIDFGWGKPERVCTITVPVRNCVILMGTRSGDGIEAWVTLTEKDMVTFECSQELLQFVSASA</sequence>
<comment type="similarity">
    <text evidence="1">Belongs to the plant acyltransferase family.</text>
</comment>